<proteinExistence type="predicted"/>
<organism evidence="1">
    <name type="scientific">bioreactor metagenome</name>
    <dbReference type="NCBI Taxonomy" id="1076179"/>
    <lineage>
        <taxon>unclassified sequences</taxon>
        <taxon>metagenomes</taxon>
        <taxon>ecological metagenomes</taxon>
    </lineage>
</organism>
<sequence>MVPFILIPIYGQFRKLFGKNACFEGIFLVLHALGDQFLQQGAVDRINFHQALIGKTRVRPDPYISDSFRFVDSDKGIFRIKTVSTVQRRDIGTLLDMKIQQIIKRQIEYGIAVTKQHILAGRSPDKGKNRRQGLDFPAVMIPFHFLAGHQRRQNVQAVSFPV</sequence>
<accession>A0A645GT96</accession>
<reference evidence="1" key="1">
    <citation type="submission" date="2019-08" db="EMBL/GenBank/DDBJ databases">
        <authorList>
            <person name="Kucharzyk K."/>
            <person name="Murdoch R.W."/>
            <person name="Higgins S."/>
            <person name="Loffler F."/>
        </authorList>
    </citation>
    <scope>NUCLEOTIDE SEQUENCE</scope>
</reference>
<dbReference type="EMBL" id="VSSQ01079536">
    <property type="protein sequence ID" value="MPN29029.1"/>
    <property type="molecule type" value="Genomic_DNA"/>
</dbReference>
<name>A0A645GT96_9ZZZZ</name>
<gene>
    <name evidence="1" type="ORF">SDC9_176477</name>
</gene>
<protein>
    <submittedName>
        <fullName evidence="1">Uncharacterized protein</fullName>
    </submittedName>
</protein>
<dbReference type="AlphaFoldDB" id="A0A645GT96"/>
<evidence type="ECO:0000313" key="1">
    <source>
        <dbReference type="EMBL" id="MPN29029.1"/>
    </source>
</evidence>
<comment type="caution">
    <text evidence="1">The sequence shown here is derived from an EMBL/GenBank/DDBJ whole genome shotgun (WGS) entry which is preliminary data.</text>
</comment>